<reference evidence="2 3" key="1">
    <citation type="submission" date="2019-02" db="EMBL/GenBank/DDBJ databases">
        <title>Deep-cultivation of Planctomycetes and their phenomic and genomic characterization uncovers novel biology.</title>
        <authorList>
            <person name="Wiegand S."/>
            <person name="Jogler M."/>
            <person name="Boedeker C."/>
            <person name="Pinto D."/>
            <person name="Vollmers J."/>
            <person name="Rivas-Marin E."/>
            <person name="Kohn T."/>
            <person name="Peeters S.H."/>
            <person name="Heuer A."/>
            <person name="Rast P."/>
            <person name="Oberbeckmann S."/>
            <person name="Bunk B."/>
            <person name="Jeske O."/>
            <person name="Meyerdierks A."/>
            <person name="Storesund J.E."/>
            <person name="Kallscheuer N."/>
            <person name="Luecker S."/>
            <person name="Lage O.M."/>
            <person name="Pohl T."/>
            <person name="Merkel B.J."/>
            <person name="Hornburger P."/>
            <person name="Mueller R.-W."/>
            <person name="Bruemmer F."/>
            <person name="Labrenz M."/>
            <person name="Spormann A.M."/>
            <person name="Op den Camp H."/>
            <person name="Overmann J."/>
            <person name="Amann R."/>
            <person name="Jetten M.S.M."/>
            <person name="Mascher T."/>
            <person name="Medema M.H."/>
            <person name="Devos D.P."/>
            <person name="Kaster A.-K."/>
            <person name="Ovreas L."/>
            <person name="Rohde M."/>
            <person name="Galperin M.Y."/>
            <person name="Jogler C."/>
        </authorList>
    </citation>
    <scope>NUCLEOTIDE SEQUENCE [LARGE SCALE GENOMIC DNA]</scope>
    <source>
        <strain evidence="2 3">ETA_A1</strain>
    </source>
</reference>
<name>A0A517XT56_9BACT</name>
<organism evidence="2 3">
    <name type="scientific">Urbifossiella limnaea</name>
    <dbReference type="NCBI Taxonomy" id="2528023"/>
    <lineage>
        <taxon>Bacteria</taxon>
        <taxon>Pseudomonadati</taxon>
        <taxon>Planctomycetota</taxon>
        <taxon>Planctomycetia</taxon>
        <taxon>Gemmatales</taxon>
        <taxon>Gemmataceae</taxon>
        <taxon>Urbifossiella</taxon>
    </lineage>
</organism>
<dbReference type="Pfam" id="PF01522">
    <property type="entry name" value="Polysacc_deac_1"/>
    <property type="match status" value="1"/>
</dbReference>
<dbReference type="Proteomes" id="UP000319576">
    <property type="component" value="Chromosome"/>
</dbReference>
<dbReference type="PANTHER" id="PTHR10587:SF137">
    <property type="entry name" value="4-DEOXY-4-FORMAMIDO-L-ARABINOSE-PHOSPHOUNDECAPRENOL DEFORMYLASE ARND-RELATED"/>
    <property type="match status" value="1"/>
</dbReference>
<dbReference type="KEGG" id="uli:ETAA1_26320"/>
<dbReference type="EMBL" id="CP036273">
    <property type="protein sequence ID" value="QDU20675.1"/>
    <property type="molecule type" value="Genomic_DNA"/>
</dbReference>
<dbReference type="RefSeq" id="WP_145238623.1">
    <property type="nucleotide sequence ID" value="NZ_CP036273.1"/>
</dbReference>
<dbReference type="EC" id="3.5.1.104" evidence="2"/>
<dbReference type="PROSITE" id="PS51677">
    <property type="entry name" value="NODB"/>
    <property type="match status" value="1"/>
</dbReference>
<sequence length="208" mass="22357">MPGDPAVIAGVVRGSTRPNLLKRLVLPPGPAAEPGRVRLTFDDGPHPAYTPAVLERLAAHGHAAAFFLVGRRAASAPELPATIRAAGHVVGNHTFSHPRLPWRDTAVSHAELSRCQRLLPDATHFRPPFGRLTPGLWRAARRLGLTPAGWSLDPHDWRCRTLADAAACARGLLASARPGDVILLHDDRPTVLPLLDVLLPGLRDRGLV</sequence>
<protein>
    <submittedName>
        <fullName evidence="2">Peptidoglycan-N-acetylglucosamine deacetylase</fullName>
        <ecNumber evidence="2">3.5.1.104</ecNumber>
    </submittedName>
</protein>
<dbReference type="PANTHER" id="PTHR10587">
    <property type="entry name" value="GLYCOSYL TRANSFERASE-RELATED"/>
    <property type="match status" value="1"/>
</dbReference>
<dbReference type="GO" id="GO:0005975">
    <property type="term" value="P:carbohydrate metabolic process"/>
    <property type="evidence" value="ECO:0007669"/>
    <property type="project" value="InterPro"/>
</dbReference>
<dbReference type="OrthoDB" id="62208at2"/>
<dbReference type="InterPro" id="IPR050248">
    <property type="entry name" value="Polysacc_deacetylase_ArnD"/>
</dbReference>
<proteinExistence type="predicted"/>
<gene>
    <name evidence="2" type="primary">pgdA_2</name>
    <name evidence="2" type="ORF">ETAA1_26320</name>
</gene>
<dbReference type="Gene3D" id="3.20.20.370">
    <property type="entry name" value="Glycoside hydrolase/deacetylase"/>
    <property type="match status" value="1"/>
</dbReference>
<dbReference type="SUPFAM" id="SSF88713">
    <property type="entry name" value="Glycoside hydrolase/deacetylase"/>
    <property type="match status" value="1"/>
</dbReference>
<dbReference type="InterPro" id="IPR002509">
    <property type="entry name" value="NODB_dom"/>
</dbReference>
<feature type="domain" description="NodB homology" evidence="1">
    <location>
        <begin position="35"/>
        <end position="208"/>
    </location>
</feature>
<evidence type="ECO:0000259" key="1">
    <source>
        <dbReference type="PROSITE" id="PS51677"/>
    </source>
</evidence>
<dbReference type="InterPro" id="IPR011330">
    <property type="entry name" value="Glyco_hydro/deAcase_b/a-brl"/>
</dbReference>
<accession>A0A517XT56</accession>
<evidence type="ECO:0000313" key="3">
    <source>
        <dbReference type="Proteomes" id="UP000319576"/>
    </source>
</evidence>
<dbReference type="AlphaFoldDB" id="A0A517XT56"/>
<dbReference type="GO" id="GO:0016810">
    <property type="term" value="F:hydrolase activity, acting on carbon-nitrogen (but not peptide) bonds"/>
    <property type="evidence" value="ECO:0007669"/>
    <property type="project" value="InterPro"/>
</dbReference>
<evidence type="ECO:0000313" key="2">
    <source>
        <dbReference type="EMBL" id="QDU20675.1"/>
    </source>
</evidence>
<keyword evidence="3" id="KW-1185">Reference proteome</keyword>
<keyword evidence="2" id="KW-0378">Hydrolase</keyword>